<protein>
    <submittedName>
        <fullName evidence="2">Uncharacterized protein</fullName>
    </submittedName>
</protein>
<gene>
    <name evidence="2" type="ORF">CCACVL1_11072</name>
</gene>
<evidence type="ECO:0000256" key="1">
    <source>
        <dbReference type="SAM" id="MobiDB-lite"/>
    </source>
</evidence>
<reference evidence="2 3" key="1">
    <citation type="submission" date="2013-09" db="EMBL/GenBank/DDBJ databases">
        <title>Corchorus capsularis genome sequencing.</title>
        <authorList>
            <person name="Alam M."/>
            <person name="Haque M.S."/>
            <person name="Islam M.S."/>
            <person name="Emdad E.M."/>
            <person name="Islam M.M."/>
            <person name="Ahmed B."/>
            <person name="Halim A."/>
            <person name="Hossen Q.M.M."/>
            <person name="Hossain M.Z."/>
            <person name="Ahmed R."/>
            <person name="Khan M.M."/>
            <person name="Islam R."/>
            <person name="Rashid M.M."/>
            <person name="Khan S.A."/>
            <person name="Rahman M.S."/>
            <person name="Alam M."/>
        </authorList>
    </citation>
    <scope>NUCLEOTIDE SEQUENCE [LARGE SCALE GENOMIC DNA]</scope>
    <source>
        <strain evidence="3">cv. CVL-1</strain>
        <tissue evidence="2">Whole seedling</tissue>
    </source>
</reference>
<organism evidence="2 3">
    <name type="scientific">Corchorus capsularis</name>
    <name type="common">Jute</name>
    <dbReference type="NCBI Taxonomy" id="210143"/>
    <lineage>
        <taxon>Eukaryota</taxon>
        <taxon>Viridiplantae</taxon>
        <taxon>Streptophyta</taxon>
        <taxon>Embryophyta</taxon>
        <taxon>Tracheophyta</taxon>
        <taxon>Spermatophyta</taxon>
        <taxon>Magnoliopsida</taxon>
        <taxon>eudicotyledons</taxon>
        <taxon>Gunneridae</taxon>
        <taxon>Pentapetalae</taxon>
        <taxon>rosids</taxon>
        <taxon>malvids</taxon>
        <taxon>Malvales</taxon>
        <taxon>Malvaceae</taxon>
        <taxon>Grewioideae</taxon>
        <taxon>Apeibeae</taxon>
        <taxon>Corchorus</taxon>
    </lineage>
</organism>
<feature type="compositionally biased region" description="Basic and acidic residues" evidence="1">
    <location>
        <begin position="10"/>
        <end position="19"/>
    </location>
</feature>
<proteinExistence type="predicted"/>
<dbReference type="AlphaFoldDB" id="A0A1R3IN28"/>
<feature type="region of interest" description="Disordered" evidence="1">
    <location>
        <begin position="1"/>
        <end position="44"/>
    </location>
</feature>
<sequence length="44" mass="4949">MIATASEDNDIVHIEKENNEELPIQVGEPDNDVEVDDEDNNNPK</sequence>
<comment type="caution">
    <text evidence="2">The sequence shown here is derived from an EMBL/GenBank/DDBJ whole genome shotgun (WGS) entry which is preliminary data.</text>
</comment>
<accession>A0A1R3IN28</accession>
<dbReference type="EMBL" id="AWWV01009797">
    <property type="protein sequence ID" value="OMO83950.1"/>
    <property type="molecule type" value="Genomic_DNA"/>
</dbReference>
<feature type="compositionally biased region" description="Acidic residues" evidence="1">
    <location>
        <begin position="29"/>
        <end position="44"/>
    </location>
</feature>
<dbReference type="Gramene" id="OMO83950">
    <property type="protein sequence ID" value="OMO83950"/>
    <property type="gene ID" value="CCACVL1_11072"/>
</dbReference>
<name>A0A1R3IN28_COCAP</name>
<dbReference type="Proteomes" id="UP000188268">
    <property type="component" value="Unassembled WGS sequence"/>
</dbReference>
<evidence type="ECO:0000313" key="2">
    <source>
        <dbReference type="EMBL" id="OMO83950.1"/>
    </source>
</evidence>
<evidence type="ECO:0000313" key="3">
    <source>
        <dbReference type="Proteomes" id="UP000188268"/>
    </source>
</evidence>
<keyword evidence="3" id="KW-1185">Reference proteome</keyword>